<evidence type="ECO:0000256" key="4">
    <source>
        <dbReference type="ARBA" id="ARBA00022490"/>
    </source>
</evidence>
<comment type="caution">
    <text evidence="8">The sequence shown here is derived from an EMBL/GenBank/DDBJ whole genome shotgun (WGS) entry which is preliminary data.</text>
</comment>
<evidence type="ECO:0000259" key="7">
    <source>
        <dbReference type="Pfam" id="PF21981"/>
    </source>
</evidence>
<reference evidence="8 9" key="1">
    <citation type="submission" date="2019-04" db="EMBL/GenBank/DDBJ databases">
        <authorList>
            <person name="Li M."/>
            <person name="Gao C."/>
        </authorList>
    </citation>
    <scope>NUCLEOTIDE SEQUENCE [LARGE SCALE GENOMIC DNA]</scope>
    <source>
        <strain evidence="8 9">BGMRC 2031</strain>
    </source>
</reference>
<comment type="function">
    <text evidence="5">Modulates RecA activity.</text>
</comment>
<evidence type="ECO:0000256" key="5">
    <source>
        <dbReference type="HAMAP-Rule" id="MF_01114"/>
    </source>
</evidence>
<accession>A0ABY2SRU2</accession>
<sequence>MRILSRRDHSEAELRSKLKAVMARDRLKSSLPPQEPERRARVELDEVIDYCRRRDWLNDSRFTASYVTSRSNKGYGEQKIRAELKQKGVKREIIDAAFAEAAIDRPAQAMSVAQKKFGQPLPAGRLEKIKVQRYLLARGFSFEEIQAIYTNSIR</sequence>
<organism evidence="8 9">
    <name type="scientific">Martelella alba</name>
    <dbReference type="NCBI Taxonomy" id="2590451"/>
    <lineage>
        <taxon>Bacteria</taxon>
        <taxon>Pseudomonadati</taxon>
        <taxon>Pseudomonadota</taxon>
        <taxon>Alphaproteobacteria</taxon>
        <taxon>Hyphomicrobiales</taxon>
        <taxon>Aurantimonadaceae</taxon>
        <taxon>Martelella</taxon>
    </lineage>
</organism>
<keyword evidence="4 5" id="KW-0963">Cytoplasm</keyword>
<dbReference type="InterPro" id="IPR053924">
    <property type="entry name" value="RecX_HTH_2nd"/>
</dbReference>
<name>A0ABY2SRU2_9HYPH</name>
<dbReference type="Gene3D" id="1.10.10.10">
    <property type="entry name" value="Winged helix-like DNA-binding domain superfamily/Winged helix DNA-binding domain"/>
    <property type="match status" value="3"/>
</dbReference>
<evidence type="ECO:0000313" key="9">
    <source>
        <dbReference type="Proteomes" id="UP000305202"/>
    </source>
</evidence>
<dbReference type="Pfam" id="PF02631">
    <property type="entry name" value="RecX_HTH2"/>
    <property type="match status" value="1"/>
</dbReference>
<dbReference type="Pfam" id="PF21981">
    <property type="entry name" value="RecX_HTH3"/>
    <property type="match status" value="1"/>
</dbReference>
<dbReference type="InterPro" id="IPR003783">
    <property type="entry name" value="Regulatory_RecX"/>
</dbReference>
<evidence type="ECO:0000259" key="6">
    <source>
        <dbReference type="Pfam" id="PF02631"/>
    </source>
</evidence>
<dbReference type="PANTHER" id="PTHR33602">
    <property type="entry name" value="REGULATORY PROTEIN RECX FAMILY PROTEIN"/>
    <property type="match status" value="1"/>
</dbReference>
<dbReference type="PANTHER" id="PTHR33602:SF1">
    <property type="entry name" value="REGULATORY PROTEIN RECX FAMILY PROTEIN"/>
    <property type="match status" value="1"/>
</dbReference>
<evidence type="ECO:0000313" key="8">
    <source>
        <dbReference type="EMBL" id="TKI08937.1"/>
    </source>
</evidence>
<feature type="domain" description="RecX second three-helical" evidence="6">
    <location>
        <begin position="58"/>
        <end position="97"/>
    </location>
</feature>
<feature type="domain" description="RecX third three-helical" evidence="7">
    <location>
        <begin position="107"/>
        <end position="147"/>
    </location>
</feature>
<dbReference type="Proteomes" id="UP000305202">
    <property type="component" value="Unassembled WGS sequence"/>
</dbReference>
<evidence type="ECO:0000256" key="2">
    <source>
        <dbReference type="ARBA" id="ARBA00009695"/>
    </source>
</evidence>
<keyword evidence="9" id="KW-1185">Reference proteome</keyword>
<proteinExistence type="inferred from homology"/>
<comment type="similarity">
    <text evidence="2 5">Belongs to the RecX family.</text>
</comment>
<dbReference type="InterPro" id="IPR053925">
    <property type="entry name" value="RecX_HTH_3rd"/>
</dbReference>
<dbReference type="InterPro" id="IPR036388">
    <property type="entry name" value="WH-like_DNA-bd_sf"/>
</dbReference>
<evidence type="ECO:0000256" key="1">
    <source>
        <dbReference type="ARBA" id="ARBA00004496"/>
    </source>
</evidence>
<dbReference type="EMBL" id="SZPQ01000001">
    <property type="protein sequence ID" value="TKI08937.1"/>
    <property type="molecule type" value="Genomic_DNA"/>
</dbReference>
<comment type="subcellular location">
    <subcellularLocation>
        <location evidence="1 5">Cytoplasm</location>
    </subcellularLocation>
</comment>
<dbReference type="HAMAP" id="MF_01114">
    <property type="entry name" value="RecX"/>
    <property type="match status" value="1"/>
</dbReference>
<gene>
    <name evidence="5" type="primary">recX</name>
    <name evidence="8" type="ORF">FCN80_02255</name>
</gene>
<protein>
    <recommendedName>
        <fullName evidence="3 5">Regulatory protein RecX</fullName>
    </recommendedName>
</protein>
<evidence type="ECO:0000256" key="3">
    <source>
        <dbReference type="ARBA" id="ARBA00018111"/>
    </source>
</evidence>